<keyword evidence="7" id="KW-1185">Reference proteome</keyword>
<name>A0A4C1U7R6_EUMVA</name>
<organism evidence="6 7">
    <name type="scientific">Eumeta variegata</name>
    <name type="common">Bagworm moth</name>
    <name type="synonym">Eumeta japonica</name>
    <dbReference type="NCBI Taxonomy" id="151549"/>
    <lineage>
        <taxon>Eukaryota</taxon>
        <taxon>Metazoa</taxon>
        <taxon>Ecdysozoa</taxon>
        <taxon>Arthropoda</taxon>
        <taxon>Hexapoda</taxon>
        <taxon>Insecta</taxon>
        <taxon>Pterygota</taxon>
        <taxon>Neoptera</taxon>
        <taxon>Endopterygota</taxon>
        <taxon>Lepidoptera</taxon>
        <taxon>Glossata</taxon>
        <taxon>Ditrysia</taxon>
        <taxon>Tineoidea</taxon>
        <taxon>Psychidae</taxon>
        <taxon>Oiketicinae</taxon>
        <taxon>Eumeta</taxon>
    </lineage>
</organism>
<dbReference type="InterPro" id="IPR029058">
    <property type="entry name" value="AB_hydrolase_fold"/>
</dbReference>
<dbReference type="PANTHER" id="PTHR43142:SF1">
    <property type="entry name" value="CARBOXYLIC ESTER HYDROLASE"/>
    <property type="match status" value="1"/>
</dbReference>
<evidence type="ECO:0000256" key="1">
    <source>
        <dbReference type="ARBA" id="ARBA00005964"/>
    </source>
</evidence>
<proteinExistence type="inferred from homology"/>
<evidence type="ECO:0000313" key="7">
    <source>
        <dbReference type="Proteomes" id="UP000299102"/>
    </source>
</evidence>
<dbReference type="SUPFAM" id="SSF53474">
    <property type="entry name" value="alpha/beta-Hydrolases"/>
    <property type="match status" value="1"/>
</dbReference>
<reference evidence="6 7" key="1">
    <citation type="journal article" date="2019" name="Commun. Biol.">
        <title>The bagworm genome reveals a unique fibroin gene that provides high tensile strength.</title>
        <authorList>
            <person name="Kono N."/>
            <person name="Nakamura H."/>
            <person name="Ohtoshi R."/>
            <person name="Tomita M."/>
            <person name="Numata K."/>
            <person name="Arakawa K."/>
        </authorList>
    </citation>
    <scope>NUCLEOTIDE SEQUENCE [LARGE SCALE GENOMIC DNA]</scope>
</reference>
<dbReference type="Gene3D" id="3.40.50.1820">
    <property type="entry name" value="alpha/beta hydrolase"/>
    <property type="match status" value="1"/>
</dbReference>
<comment type="similarity">
    <text evidence="1">Belongs to the type-B carboxylesterase/lipase family.</text>
</comment>
<dbReference type="EMBL" id="BGZK01000137">
    <property type="protein sequence ID" value="GBP22147.1"/>
    <property type="molecule type" value="Genomic_DNA"/>
</dbReference>
<accession>A0A4C1U7R6</accession>
<dbReference type="STRING" id="151549.A0A4C1U7R6"/>
<dbReference type="Pfam" id="PF00135">
    <property type="entry name" value="COesterase"/>
    <property type="match status" value="1"/>
</dbReference>
<dbReference type="GO" id="GO:0052689">
    <property type="term" value="F:carboxylic ester hydrolase activity"/>
    <property type="evidence" value="ECO:0007669"/>
    <property type="project" value="UniProtKB-KW"/>
</dbReference>
<keyword evidence="3" id="KW-0378">Hydrolase</keyword>
<dbReference type="PANTHER" id="PTHR43142">
    <property type="entry name" value="CARBOXYLIC ESTER HYDROLASE"/>
    <property type="match status" value="1"/>
</dbReference>
<keyword evidence="4" id="KW-0325">Glycoprotein</keyword>
<dbReference type="AlphaFoldDB" id="A0A4C1U7R6"/>
<evidence type="ECO:0000313" key="6">
    <source>
        <dbReference type="EMBL" id="GBP22147.1"/>
    </source>
</evidence>
<sequence length="151" mass="17939">MNSANLHAENSARAVYFYEFSYVGQLSAQHNFVDQIRGASHRDQTSYIIDFYKWTGNYSDLDTRDRLTTMWTDFVKFEDPTAFESSLISLKWQKYSKGEKKYLSIDNDLKIKSDPLPNGFEFWKKIYEKNYWHPTPLTPENINKINKNKKK</sequence>
<evidence type="ECO:0000259" key="5">
    <source>
        <dbReference type="Pfam" id="PF00135"/>
    </source>
</evidence>
<feature type="domain" description="Carboxylesterase type B" evidence="5">
    <location>
        <begin position="3"/>
        <end position="123"/>
    </location>
</feature>
<comment type="caution">
    <text evidence="6">The sequence shown here is derived from an EMBL/GenBank/DDBJ whole genome shotgun (WGS) entry which is preliminary data.</text>
</comment>
<evidence type="ECO:0000256" key="2">
    <source>
        <dbReference type="ARBA" id="ARBA00022487"/>
    </source>
</evidence>
<dbReference type="InterPro" id="IPR002018">
    <property type="entry name" value="CarbesteraseB"/>
</dbReference>
<evidence type="ECO:0000256" key="4">
    <source>
        <dbReference type="ARBA" id="ARBA00023180"/>
    </source>
</evidence>
<keyword evidence="2" id="KW-0719">Serine esterase</keyword>
<dbReference type="Proteomes" id="UP000299102">
    <property type="component" value="Unassembled WGS sequence"/>
</dbReference>
<evidence type="ECO:0000256" key="3">
    <source>
        <dbReference type="ARBA" id="ARBA00022801"/>
    </source>
</evidence>
<gene>
    <name evidence="6" type="ORF">EVAR_10656_1</name>
</gene>
<dbReference type="OrthoDB" id="19653at2759"/>
<protein>
    <recommendedName>
        <fullName evidence="5">Carboxylesterase type B domain-containing protein</fullName>
    </recommendedName>
</protein>